<keyword evidence="3" id="KW-0560">Oxidoreductase</keyword>
<dbReference type="GeneID" id="70132971"/>
<dbReference type="PRINTS" id="PR00081">
    <property type="entry name" value="GDHRDH"/>
</dbReference>
<dbReference type="Proteomes" id="UP000758603">
    <property type="component" value="Unassembled WGS sequence"/>
</dbReference>
<dbReference type="PANTHER" id="PTHR43618">
    <property type="entry name" value="7-ALPHA-HYDROXYSTEROID DEHYDROGENASE"/>
    <property type="match status" value="1"/>
</dbReference>
<dbReference type="InterPro" id="IPR036291">
    <property type="entry name" value="NAD(P)-bd_dom_sf"/>
</dbReference>
<evidence type="ECO:0000256" key="2">
    <source>
        <dbReference type="ARBA" id="ARBA00022857"/>
    </source>
</evidence>
<reference evidence="4" key="1">
    <citation type="journal article" date="2021" name="Nat. Commun.">
        <title>Genetic determinants of endophytism in the Arabidopsis root mycobiome.</title>
        <authorList>
            <person name="Mesny F."/>
            <person name="Miyauchi S."/>
            <person name="Thiergart T."/>
            <person name="Pickel B."/>
            <person name="Atanasova L."/>
            <person name="Karlsson M."/>
            <person name="Huettel B."/>
            <person name="Barry K.W."/>
            <person name="Haridas S."/>
            <person name="Chen C."/>
            <person name="Bauer D."/>
            <person name="Andreopoulos W."/>
            <person name="Pangilinan J."/>
            <person name="LaButti K."/>
            <person name="Riley R."/>
            <person name="Lipzen A."/>
            <person name="Clum A."/>
            <person name="Drula E."/>
            <person name="Henrissat B."/>
            <person name="Kohler A."/>
            <person name="Grigoriev I.V."/>
            <person name="Martin F.M."/>
            <person name="Hacquard S."/>
        </authorList>
    </citation>
    <scope>NUCLEOTIDE SEQUENCE</scope>
    <source>
        <strain evidence="4">MPI-SDFR-AT-0073</strain>
    </source>
</reference>
<proteinExistence type="inferred from homology"/>
<evidence type="ECO:0000313" key="4">
    <source>
        <dbReference type="EMBL" id="KAH6646209.1"/>
    </source>
</evidence>
<evidence type="ECO:0000256" key="3">
    <source>
        <dbReference type="ARBA" id="ARBA00023002"/>
    </source>
</evidence>
<dbReference type="InterPro" id="IPR002347">
    <property type="entry name" value="SDR_fam"/>
</dbReference>
<dbReference type="PANTHER" id="PTHR43618:SF4">
    <property type="entry name" value="SHORT CHAIN DEHYDROGENASE_REDUCTASE FAMILY (AFU_ORTHOLOGUE AFUA_7G04540)"/>
    <property type="match status" value="1"/>
</dbReference>
<dbReference type="AlphaFoldDB" id="A0A9P8RHP1"/>
<evidence type="ECO:0000313" key="5">
    <source>
        <dbReference type="Proteomes" id="UP000758603"/>
    </source>
</evidence>
<dbReference type="InterPro" id="IPR020904">
    <property type="entry name" value="Sc_DH/Rdtase_CS"/>
</dbReference>
<sequence length="98" mass="10237">MTVSSISGIERHALTGLVYSASKAAAAHVGKVLCTMLISWNICSNVIIPGLYPSEMTAFLPMDHITVSNTPAGRAGSTSDIAGVVLYLLGKAGAFVRW</sequence>
<dbReference type="Gene3D" id="3.40.50.720">
    <property type="entry name" value="NAD(P)-binding Rossmann-like Domain"/>
    <property type="match status" value="1"/>
</dbReference>
<comment type="caution">
    <text evidence="4">The sequence shown here is derived from an EMBL/GenBank/DDBJ whole genome shotgun (WGS) entry which is preliminary data.</text>
</comment>
<gene>
    <name evidence="4" type="ORF">BKA67DRAFT_583544</name>
</gene>
<evidence type="ECO:0000256" key="1">
    <source>
        <dbReference type="ARBA" id="ARBA00006484"/>
    </source>
</evidence>
<dbReference type="GO" id="GO:0016491">
    <property type="term" value="F:oxidoreductase activity"/>
    <property type="evidence" value="ECO:0007669"/>
    <property type="project" value="UniProtKB-KW"/>
</dbReference>
<name>A0A9P8RHP1_9PEZI</name>
<dbReference type="PROSITE" id="PS00061">
    <property type="entry name" value="ADH_SHORT"/>
    <property type="match status" value="1"/>
</dbReference>
<dbReference type="RefSeq" id="XP_045952723.1">
    <property type="nucleotide sequence ID" value="XM_046104080.1"/>
</dbReference>
<dbReference type="EMBL" id="JAGPXC010000010">
    <property type="protein sequence ID" value="KAH6646209.1"/>
    <property type="molecule type" value="Genomic_DNA"/>
</dbReference>
<organism evidence="4 5">
    <name type="scientific">Truncatella angustata</name>
    <dbReference type="NCBI Taxonomy" id="152316"/>
    <lineage>
        <taxon>Eukaryota</taxon>
        <taxon>Fungi</taxon>
        <taxon>Dikarya</taxon>
        <taxon>Ascomycota</taxon>
        <taxon>Pezizomycotina</taxon>
        <taxon>Sordariomycetes</taxon>
        <taxon>Xylariomycetidae</taxon>
        <taxon>Amphisphaeriales</taxon>
        <taxon>Sporocadaceae</taxon>
        <taxon>Truncatella</taxon>
    </lineage>
</organism>
<dbReference type="Pfam" id="PF13561">
    <property type="entry name" value="adh_short_C2"/>
    <property type="match status" value="1"/>
</dbReference>
<dbReference type="SUPFAM" id="SSF51735">
    <property type="entry name" value="NAD(P)-binding Rossmann-fold domains"/>
    <property type="match status" value="1"/>
</dbReference>
<protein>
    <submittedName>
        <fullName evidence="4">Uncharacterized protein</fullName>
    </submittedName>
</protein>
<accession>A0A9P8RHP1</accession>
<comment type="similarity">
    <text evidence="1">Belongs to the short-chain dehydrogenases/reductases (SDR) family.</text>
</comment>
<dbReference type="OrthoDB" id="2898618at2759"/>
<keyword evidence="2" id="KW-0521">NADP</keyword>
<dbReference type="InterPro" id="IPR052178">
    <property type="entry name" value="Sec_Metab_Biosynth_SDR"/>
</dbReference>
<keyword evidence="5" id="KW-1185">Reference proteome</keyword>